<dbReference type="EMBL" id="UYYB01122750">
    <property type="protein sequence ID" value="VDM83377.1"/>
    <property type="molecule type" value="Genomic_DNA"/>
</dbReference>
<organism evidence="2 3">
    <name type="scientific">Strongylus vulgaris</name>
    <name type="common">Blood worm</name>
    <dbReference type="NCBI Taxonomy" id="40348"/>
    <lineage>
        <taxon>Eukaryota</taxon>
        <taxon>Metazoa</taxon>
        <taxon>Ecdysozoa</taxon>
        <taxon>Nematoda</taxon>
        <taxon>Chromadorea</taxon>
        <taxon>Rhabditida</taxon>
        <taxon>Rhabditina</taxon>
        <taxon>Rhabditomorpha</taxon>
        <taxon>Strongyloidea</taxon>
        <taxon>Strongylidae</taxon>
        <taxon>Strongylus</taxon>
    </lineage>
</organism>
<gene>
    <name evidence="2" type="ORF">SVUK_LOCUS18375</name>
</gene>
<feature type="region of interest" description="Disordered" evidence="1">
    <location>
        <begin position="216"/>
        <end position="239"/>
    </location>
</feature>
<feature type="compositionally biased region" description="Pro residues" evidence="1">
    <location>
        <begin position="80"/>
        <end position="93"/>
    </location>
</feature>
<reference evidence="2 3" key="1">
    <citation type="submission" date="2018-11" db="EMBL/GenBank/DDBJ databases">
        <authorList>
            <consortium name="Pathogen Informatics"/>
        </authorList>
    </citation>
    <scope>NUCLEOTIDE SEQUENCE [LARGE SCALE GENOMIC DNA]</scope>
</reference>
<accession>A0A3P7K4N9</accession>
<dbReference type="OrthoDB" id="542917at2759"/>
<dbReference type="AlphaFoldDB" id="A0A3P7K4N9"/>
<feature type="region of interest" description="Disordered" evidence="1">
    <location>
        <begin position="1"/>
        <end position="99"/>
    </location>
</feature>
<name>A0A3P7K4N9_STRVU</name>
<feature type="compositionally biased region" description="Low complexity" evidence="1">
    <location>
        <begin position="141"/>
        <end position="162"/>
    </location>
</feature>
<feature type="compositionally biased region" description="Polar residues" evidence="1">
    <location>
        <begin position="28"/>
        <end position="49"/>
    </location>
</feature>
<keyword evidence="3" id="KW-1185">Reference proteome</keyword>
<feature type="region of interest" description="Disordered" evidence="1">
    <location>
        <begin position="137"/>
        <end position="162"/>
    </location>
</feature>
<evidence type="ECO:0000313" key="2">
    <source>
        <dbReference type="EMBL" id="VDM83377.1"/>
    </source>
</evidence>
<evidence type="ECO:0000313" key="3">
    <source>
        <dbReference type="Proteomes" id="UP000270094"/>
    </source>
</evidence>
<proteinExistence type="predicted"/>
<sequence length="277" mass="29266">MSKEPAYPRSKQTQEIASALSPARTHQRNSIFSPANASTAPYFSSSQHRPSAMVQQPGMPPMPTGPQYPNASSYAGYASTPPPSAPGVPPLSGYPPTSMQSMYNQAPSVPGFNPVPTPLAPPPIAPIAPMVPAPPMPPSAAPSSYSNYTSYSQPAMPAPTRTMTPIQSYAHHLQDRPMSTVSVASSGGGYNDPGVNWKPLEAAPVTLPNGLPGVISGAPMRPPSTAPSLHQHEHHEAPQVSLSAEDQAIMDRFYHLIEAVISVNRTPVSNLVLRLIT</sequence>
<dbReference type="Proteomes" id="UP000270094">
    <property type="component" value="Unassembled WGS sequence"/>
</dbReference>
<protein>
    <submittedName>
        <fullName evidence="2">Uncharacterized protein</fullName>
    </submittedName>
</protein>
<evidence type="ECO:0000256" key="1">
    <source>
        <dbReference type="SAM" id="MobiDB-lite"/>
    </source>
</evidence>